<gene>
    <name evidence="4" type="ORF">FNH09_00035</name>
</gene>
<evidence type="ECO:0000259" key="3">
    <source>
        <dbReference type="Pfam" id="PF00294"/>
    </source>
</evidence>
<dbReference type="PANTHER" id="PTHR10584">
    <property type="entry name" value="SUGAR KINASE"/>
    <property type="match status" value="1"/>
</dbReference>
<dbReference type="InterPro" id="IPR029056">
    <property type="entry name" value="Ribokinase-like"/>
</dbReference>
<comment type="caution">
    <text evidence="4">The sequence shown here is derived from an EMBL/GenBank/DDBJ whole genome shotgun (WGS) entry which is preliminary data.</text>
</comment>
<evidence type="ECO:0000313" key="4">
    <source>
        <dbReference type="EMBL" id="MPY29785.1"/>
    </source>
</evidence>
<dbReference type="EMBL" id="VJZD01000001">
    <property type="protein sequence ID" value="MPY29785.1"/>
    <property type="molecule type" value="Genomic_DNA"/>
</dbReference>
<evidence type="ECO:0000256" key="2">
    <source>
        <dbReference type="ARBA" id="ARBA00022777"/>
    </source>
</evidence>
<keyword evidence="2 4" id="KW-0418">Kinase</keyword>
<accession>A0A5N8V735</accession>
<name>A0A5N8V735_9ACTN</name>
<dbReference type="Pfam" id="PF00294">
    <property type="entry name" value="PfkB"/>
    <property type="match status" value="1"/>
</dbReference>
<evidence type="ECO:0000313" key="5">
    <source>
        <dbReference type="Proteomes" id="UP000325849"/>
    </source>
</evidence>
<dbReference type="AlphaFoldDB" id="A0A5N8V735"/>
<dbReference type="SUPFAM" id="SSF53613">
    <property type="entry name" value="Ribokinase-like"/>
    <property type="match status" value="1"/>
</dbReference>
<dbReference type="Proteomes" id="UP000325849">
    <property type="component" value="Unassembled WGS sequence"/>
</dbReference>
<dbReference type="OrthoDB" id="9779730at2"/>
<dbReference type="GO" id="GO:0016301">
    <property type="term" value="F:kinase activity"/>
    <property type="evidence" value="ECO:0007669"/>
    <property type="project" value="UniProtKB-KW"/>
</dbReference>
<protein>
    <submittedName>
        <fullName evidence="4">Carbohydrate kinase family protein</fullName>
    </submittedName>
</protein>
<keyword evidence="1" id="KW-0808">Transferase</keyword>
<proteinExistence type="predicted"/>
<dbReference type="InterPro" id="IPR011611">
    <property type="entry name" value="PfkB_dom"/>
</dbReference>
<feature type="domain" description="Carbohydrate kinase PfkB" evidence="3">
    <location>
        <begin position="4"/>
        <end position="291"/>
    </location>
</feature>
<organism evidence="4 5">
    <name type="scientific">Streptomyces adustus</name>
    <dbReference type="NCBI Taxonomy" id="1609272"/>
    <lineage>
        <taxon>Bacteria</taxon>
        <taxon>Bacillati</taxon>
        <taxon>Actinomycetota</taxon>
        <taxon>Actinomycetes</taxon>
        <taxon>Kitasatosporales</taxon>
        <taxon>Streptomycetaceae</taxon>
        <taxon>Streptomyces</taxon>
    </lineage>
</organism>
<sequence length="322" mass="34202">MRVAVTGAIATDQVLTVAGRLTDGTAMGRGAAAVRAETLHVRRGGAGANIAVGLGRLALRPLLAGAVGKDFADYGRDLQSYGVDLELVHVSEELDTARAVEIRDTEDGRLRLSYDGAQPESRRITLLPAARRIGGLGLVVVAAGDIEAMVRHTEECRRLGIPFAADPGDRLSRLTGRQARRLVDGARYAFTDEFDVPLLRELTGWGDAELLNRVGTWVVTRGLRGVAVLRRGRPANRVEAVRAAQGGDPSGTAEAFRAGYLAGAVWGWSAERGAQLGCALAAAALESNDAQGYPLMRERLTARIRCTYGPEAADQIAARLPS</sequence>
<dbReference type="Gene3D" id="3.40.1190.20">
    <property type="match status" value="1"/>
</dbReference>
<reference evidence="4 5" key="1">
    <citation type="submission" date="2019-07" db="EMBL/GenBank/DDBJ databases">
        <title>New species of Amycolatopsis and Streptomyces.</title>
        <authorList>
            <person name="Duangmal K."/>
            <person name="Teo W.F.A."/>
            <person name="Lipun K."/>
        </authorList>
    </citation>
    <scope>NUCLEOTIDE SEQUENCE [LARGE SCALE GENOMIC DNA]</scope>
    <source>
        <strain evidence="4 5">NBRC 109810</strain>
    </source>
</reference>
<dbReference type="RefSeq" id="WP_152883709.1">
    <property type="nucleotide sequence ID" value="NZ_JBHJTU010000009.1"/>
</dbReference>
<dbReference type="PANTHER" id="PTHR10584:SF166">
    <property type="entry name" value="RIBOKINASE"/>
    <property type="match status" value="1"/>
</dbReference>
<keyword evidence="5" id="KW-1185">Reference proteome</keyword>
<evidence type="ECO:0000256" key="1">
    <source>
        <dbReference type="ARBA" id="ARBA00022679"/>
    </source>
</evidence>